<keyword evidence="2 6" id="KW-0547">Nucleotide-binding</keyword>
<dbReference type="InterPro" id="IPR017261">
    <property type="entry name" value="DNA_mismatch_repair_MutS/MSH"/>
</dbReference>
<dbReference type="PANTHER" id="PTHR11361">
    <property type="entry name" value="DNA MISMATCH REPAIR PROTEIN MUTS FAMILY MEMBER"/>
    <property type="match status" value="1"/>
</dbReference>
<sequence>MAKKGGLFAFGFGATATPKRTGNNAGGDKAQTEAKSKTKAAASLTTKTTEKVKVQEEKNSSVLDEDDLFMAAAEAAERKLDNGVRVNGHLTKKMKLDPPRSTASTASAAKSTSPAKSESTAATPRKAAKARAAKSSGRKSSGRKAKQQTKKRKVLIDSDDEDEDFAEADNDDEDDEDFVMDANAAASDGEEELADLVESSGSEAELGSDGDDDDDDDDEKASRSKKRKSKVLQKKNSGVNSSTSGRSSPLVTPQKASRSKSMQASSSLRNAASASKSSARSPTWSPVSGISGLATPPPRKFNAASASTAPSSPRVGVMDAGEHEHHFLPWLSAEGIRDAQRRRPDEPKYNPTTLHVPQAYFEGKASAHSAHLQARKITPAMRIWWDFKAQLLDCVLFYKVGKFYELYHMDADTGVRYLDLMYMKGDTAHCGFPEAAYGKYSEKLVALGFRVARVEQIETPEMMTQRTGKKTGCVRRAICSVLSPGTRTLTVRDGDMSGGSMSRVQLLALYEMPCKETTSPGTADVTFGLCLVDPTTGHFSIGQFNDAANRARLRMLLARESVAEVAFFQDNLSEASASVLRHMLPNAPGSFGSVLHTEVPSTLDTTGREACLARAKMCAKNLTQQRKLYFKGDGIPEGALRELFEVSDSGGLSPRKGLEASAAALEATWEVLSRALIDYDLFSMRLFRMYNLPGTHDEDMASSLGAGTAGSDADAGDDVGDDEANDVARPMVLDGQALSNLEVFENSASKRREEGTLIAFLDKCKTKFGKRQLRDWVREPLQQRQAILRRQKIVSALVAMWQQDSETLTSFRSSLGSLPDLERLLLRIHTIGLQKPKDHPDAQAILYDAAKYNKSKIESLIKSLRGMENAQSALARLGEAIETLRAADEDTFGCLERFVVASDATQASSPLSPLDMAEALEFFQRSFDAAKALRLGAIVPRPGVAAGYDAAMAEKERIEAAMEDALQSAREELGAPQNKSIKFWHPATAKNKERFQIEVPDAVLGRVDAPRGWKMKTKKKGCRRFHSAKVIKLLDEFTRAEMAVENEEEDATRQVFERFDENRALWARAVRAVADLDCLLSLALVSGNGTDDAPMCVPEIVGPDANGRAILELTEARHPCVAELLERAGTSFVPNDIAVGGAQSCLLLTGPNMGGKSTLLRQTCIAVIMAQIGCYVPAAQCRLTPADRIFTRLGASDRIMSGQSTFFVELDETATVLHHATPTSLVILDELGRGTSTFDGTAIAEAVVERLCAVDLRCRTMFATHYHSLVQDCQEFPWVKTGHMSYFADSDKDVTFLYKLVSGIADSHGMNVARLAKLPEAIIEEAHQQSGAFQRNFAAQQILASLQDLANATPDAKTPDGETLDAKLLQIWNRAQRLLSS</sequence>
<feature type="compositionally biased region" description="Acidic residues" evidence="7">
    <location>
        <begin position="714"/>
        <end position="724"/>
    </location>
</feature>
<feature type="domain" description="DNA mismatch repair proteins mutS family" evidence="8">
    <location>
        <begin position="1224"/>
        <end position="1240"/>
    </location>
</feature>
<dbReference type="Pfam" id="PF01624">
    <property type="entry name" value="MutS_I"/>
    <property type="match status" value="1"/>
</dbReference>
<feature type="compositionally biased region" description="Basic and acidic residues" evidence="7">
    <location>
        <begin position="48"/>
        <end position="59"/>
    </location>
</feature>
<evidence type="ECO:0000313" key="9">
    <source>
        <dbReference type="EMBL" id="GBG29293.1"/>
    </source>
</evidence>
<feature type="compositionally biased region" description="Acidic residues" evidence="7">
    <location>
        <begin position="206"/>
        <end position="219"/>
    </location>
</feature>
<protein>
    <recommendedName>
        <fullName evidence="6">DNA mismatch repair protein</fullName>
    </recommendedName>
</protein>
<dbReference type="InterPro" id="IPR007696">
    <property type="entry name" value="DNA_mismatch_repair_MutS_core"/>
</dbReference>
<accession>A0A2R5GKZ3</accession>
<dbReference type="InterPro" id="IPR007695">
    <property type="entry name" value="DNA_mismatch_repair_MutS-lik_N"/>
</dbReference>
<evidence type="ECO:0000256" key="2">
    <source>
        <dbReference type="ARBA" id="ARBA00022741"/>
    </source>
</evidence>
<comment type="caution">
    <text evidence="9">The sequence shown here is derived from an EMBL/GenBank/DDBJ whole genome shotgun (WGS) entry which is preliminary data.</text>
</comment>
<dbReference type="InterPro" id="IPR045076">
    <property type="entry name" value="MutS"/>
</dbReference>
<feature type="region of interest" description="Disordered" evidence="7">
    <location>
        <begin position="701"/>
        <end position="724"/>
    </location>
</feature>
<feature type="region of interest" description="Disordered" evidence="7">
    <location>
        <begin position="77"/>
        <end position="317"/>
    </location>
</feature>
<dbReference type="GO" id="GO:0030983">
    <property type="term" value="F:mismatched DNA binding"/>
    <property type="evidence" value="ECO:0007669"/>
    <property type="project" value="UniProtKB-UniRule"/>
</dbReference>
<evidence type="ECO:0000256" key="1">
    <source>
        <dbReference type="ARBA" id="ARBA00006271"/>
    </source>
</evidence>
<dbReference type="InParanoid" id="A0A2R5GKZ3"/>
<dbReference type="PROSITE" id="PS00486">
    <property type="entry name" value="DNA_MISMATCH_REPAIR_2"/>
    <property type="match status" value="1"/>
</dbReference>
<dbReference type="PIRSF" id="PIRSF037677">
    <property type="entry name" value="DNA_mis_repair_Msh6"/>
    <property type="match status" value="1"/>
</dbReference>
<dbReference type="FunCoup" id="A0A2R5GKZ3">
    <property type="interactions" value="334"/>
</dbReference>
<dbReference type="GO" id="GO:0005524">
    <property type="term" value="F:ATP binding"/>
    <property type="evidence" value="ECO:0007669"/>
    <property type="project" value="UniProtKB-UniRule"/>
</dbReference>
<keyword evidence="6" id="KW-0234">DNA repair</keyword>
<organism evidence="9 10">
    <name type="scientific">Hondaea fermentalgiana</name>
    <dbReference type="NCBI Taxonomy" id="2315210"/>
    <lineage>
        <taxon>Eukaryota</taxon>
        <taxon>Sar</taxon>
        <taxon>Stramenopiles</taxon>
        <taxon>Bigyra</taxon>
        <taxon>Labyrinthulomycetes</taxon>
        <taxon>Thraustochytrida</taxon>
        <taxon>Thraustochytriidae</taxon>
        <taxon>Hondaea</taxon>
    </lineage>
</organism>
<keyword evidence="3 6" id="KW-0227">DNA damage</keyword>
<dbReference type="PANTHER" id="PTHR11361:SF148">
    <property type="entry name" value="DNA MISMATCH REPAIR PROTEIN MSH6"/>
    <property type="match status" value="1"/>
</dbReference>
<comment type="function">
    <text evidence="6">Component of the post-replicative DNA mismatch repair system (MMR).</text>
</comment>
<dbReference type="InterPro" id="IPR036678">
    <property type="entry name" value="MutS_con_dom_sf"/>
</dbReference>
<feature type="region of interest" description="Disordered" evidence="7">
    <location>
        <begin position="12"/>
        <end position="62"/>
    </location>
</feature>
<dbReference type="InterPro" id="IPR027417">
    <property type="entry name" value="P-loop_NTPase"/>
</dbReference>
<evidence type="ECO:0000256" key="4">
    <source>
        <dbReference type="ARBA" id="ARBA00022840"/>
    </source>
</evidence>
<gene>
    <name evidence="9" type="ORF">FCC1311_055152</name>
</gene>
<reference evidence="9 10" key="1">
    <citation type="submission" date="2017-12" db="EMBL/GenBank/DDBJ databases">
        <title>Sequencing, de novo assembly and annotation of complete genome of a new Thraustochytrid species, strain FCC1311.</title>
        <authorList>
            <person name="Sedici K."/>
            <person name="Godart F."/>
            <person name="Aiese Cigliano R."/>
            <person name="Sanseverino W."/>
            <person name="Barakat M."/>
            <person name="Ortet P."/>
            <person name="Marechal E."/>
            <person name="Cagnac O."/>
            <person name="Amato A."/>
        </authorList>
    </citation>
    <scope>NUCLEOTIDE SEQUENCE [LARGE SCALE GENOMIC DNA]</scope>
</reference>
<evidence type="ECO:0000256" key="3">
    <source>
        <dbReference type="ARBA" id="ARBA00022763"/>
    </source>
</evidence>
<dbReference type="InterPro" id="IPR000432">
    <property type="entry name" value="DNA_mismatch_repair_MutS_C"/>
</dbReference>
<dbReference type="Pfam" id="PF05192">
    <property type="entry name" value="MutS_III"/>
    <property type="match status" value="1"/>
</dbReference>
<dbReference type="SUPFAM" id="SSF55271">
    <property type="entry name" value="DNA repair protein MutS, domain I"/>
    <property type="match status" value="1"/>
</dbReference>
<evidence type="ECO:0000259" key="8">
    <source>
        <dbReference type="PROSITE" id="PS00486"/>
    </source>
</evidence>
<dbReference type="SMART" id="SM00534">
    <property type="entry name" value="MUTSac"/>
    <property type="match status" value="1"/>
</dbReference>
<dbReference type="OrthoDB" id="10252754at2759"/>
<dbReference type="EMBL" id="BEYU01000055">
    <property type="protein sequence ID" value="GBG29293.1"/>
    <property type="molecule type" value="Genomic_DNA"/>
</dbReference>
<feature type="compositionally biased region" description="Low complexity" evidence="7">
    <location>
        <begin position="101"/>
        <end position="125"/>
    </location>
</feature>
<comment type="similarity">
    <text evidence="1 6">Belongs to the DNA mismatch repair MutS family.</text>
</comment>
<dbReference type="GO" id="GO:0140664">
    <property type="term" value="F:ATP-dependent DNA damage sensor activity"/>
    <property type="evidence" value="ECO:0007669"/>
    <property type="project" value="InterPro"/>
</dbReference>
<keyword evidence="10" id="KW-1185">Reference proteome</keyword>
<dbReference type="GO" id="GO:0006298">
    <property type="term" value="P:mismatch repair"/>
    <property type="evidence" value="ECO:0007669"/>
    <property type="project" value="InterPro"/>
</dbReference>
<keyword evidence="5 6" id="KW-0238">DNA-binding</keyword>
<evidence type="ECO:0000256" key="6">
    <source>
        <dbReference type="PIRNR" id="PIRNR037677"/>
    </source>
</evidence>
<dbReference type="SUPFAM" id="SSF52540">
    <property type="entry name" value="P-loop containing nucleoside triphosphate hydrolases"/>
    <property type="match status" value="1"/>
</dbReference>
<feature type="compositionally biased region" description="Basic residues" evidence="7">
    <location>
        <begin position="223"/>
        <end position="233"/>
    </location>
</feature>
<feature type="compositionally biased region" description="Basic residues" evidence="7">
    <location>
        <begin position="126"/>
        <end position="153"/>
    </location>
</feature>
<dbReference type="Gene3D" id="3.30.420.110">
    <property type="entry name" value="MutS, connector domain"/>
    <property type="match status" value="1"/>
</dbReference>
<name>A0A2R5GKZ3_9STRA</name>
<keyword evidence="4 6" id="KW-0067">ATP-binding</keyword>
<evidence type="ECO:0000256" key="5">
    <source>
        <dbReference type="ARBA" id="ARBA00023125"/>
    </source>
</evidence>
<dbReference type="Pfam" id="PF00488">
    <property type="entry name" value="MutS_V"/>
    <property type="match status" value="1"/>
</dbReference>
<dbReference type="SUPFAM" id="SSF48334">
    <property type="entry name" value="DNA repair protein MutS, domain III"/>
    <property type="match status" value="1"/>
</dbReference>
<dbReference type="Gene3D" id="1.10.1420.10">
    <property type="match status" value="2"/>
</dbReference>
<dbReference type="Gene3D" id="3.40.50.300">
    <property type="entry name" value="P-loop containing nucleotide triphosphate hydrolases"/>
    <property type="match status" value="1"/>
</dbReference>
<feature type="compositionally biased region" description="Low complexity" evidence="7">
    <location>
        <begin position="701"/>
        <end position="713"/>
    </location>
</feature>
<proteinExistence type="inferred from homology"/>
<evidence type="ECO:0000256" key="7">
    <source>
        <dbReference type="SAM" id="MobiDB-lite"/>
    </source>
</evidence>
<dbReference type="InterPro" id="IPR007861">
    <property type="entry name" value="DNA_mismatch_repair_MutS_clamp"/>
</dbReference>
<dbReference type="InterPro" id="IPR036187">
    <property type="entry name" value="DNA_mismatch_repair_MutS_sf"/>
</dbReference>
<feature type="compositionally biased region" description="Acidic residues" evidence="7">
    <location>
        <begin position="157"/>
        <end position="179"/>
    </location>
</feature>
<dbReference type="GO" id="GO:0032301">
    <property type="term" value="C:MutSalpha complex"/>
    <property type="evidence" value="ECO:0007669"/>
    <property type="project" value="TreeGrafter"/>
</dbReference>
<dbReference type="FunFam" id="1.10.1420.10:FF:000005">
    <property type="entry name" value="DNA mismatch repair protein"/>
    <property type="match status" value="1"/>
</dbReference>
<dbReference type="Gene3D" id="3.40.1170.10">
    <property type="entry name" value="DNA repair protein MutS, domain I"/>
    <property type="match status" value="1"/>
</dbReference>
<feature type="compositionally biased region" description="Low complexity" evidence="7">
    <location>
        <begin position="303"/>
        <end position="313"/>
    </location>
</feature>
<evidence type="ECO:0000313" key="10">
    <source>
        <dbReference type="Proteomes" id="UP000241890"/>
    </source>
</evidence>
<dbReference type="SMART" id="SM00533">
    <property type="entry name" value="MUTSd"/>
    <property type="match status" value="1"/>
</dbReference>
<feature type="compositionally biased region" description="Low complexity" evidence="7">
    <location>
        <begin position="236"/>
        <end position="281"/>
    </location>
</feature>
<dbReference type="Pfam" id="PF05190">
    <property type="entry name" value="MutS_IV"/>
    <property type="match status" value="1"/>
</dbReference>
<dbReference type="Proteomes" id="UP000241890">
    <property type="component" value="Unassembled WGS sequence"/>
</dbReference>
<dbReference type="InterPro" id="IPR016151">
    <property type="entry name" value="DNA_mismatch_repair_MutS_N"/>
</dbReference>